<protein>
    <submittedName>
        <fullName evidence="2">Amidohydrolase family protein</fullName>
    </submittedName>
</protein>
<accession>A0A851G931</accession>
<dbReference type="Pfam" id="PF01979">
    <property type="entry name" value="Amidohydro_1"/>
    <property type="match status" value="1"/>
</dbReference>
<dbReference type="Gene3D" id="2.30.40.10">
    <property type="entry name" value="Urease, subunit C, domain 1"/>
    <property type="match status" value="1"/>
</dbReference>
<reference evidence="2 3" key="1">
    <citation type="submission" date="2020-07" db="EMBL/GenBank/DDBJ databases">
        <title>Roseicoccus Jingziensis gen. nov., sp. nov., isolated from coastal seawater.</title>
        <authorList>
            <person name="Feng X."/>
        </authorList>
    </citation>
    <scope>NUCLEOTIDE SEQUENCE [LARGE SCALE GENOMIC DNA]</scope>
    <source>
        <strain evidence="2 3">N1E253</strain>
    </source>
</reference>
<evidence type="ECO:0000313" key="3">
    <source>
        <dbReference type="Proteomes" id="UP000557872"/>
    </source>
</evidence>
<feature type="domain" description="Amidohydrolase-related" evidence="1">
    <location>
        <begin position="75"/>
        <end position="408"/>
    </location>
</feature>
<comment type="caution">
    <text evidence="2">The sequence shown here is derived from an EMBL/GenBank/DDBJ whole genome shotgun (WGS) entry which is preliminary data.</text>
</comment>
<dbReference type="InterPro" id="IPR011059">
    <property type="entry name" value="Metal-dep_hydrolase_composite"/>
</dbReference>
<dbReference type="InterPro" id="IPR032466">
    <property type="entry name" value="Metal_Hydrolase"/>
</dbReference>
<dbReference type="InterPro" id="IPR006680">
    <property type="entry name" value="Amidohydro-rel"/>
</dbReference>
<keyword evidence="2" id="KW-0378">Hydrolase</keyword>
<dbReference type="Gene3D" id="3.20.20.140">
    <property type="entry name" value="Metal-dependent hydrolases"/>
    <property type="match status" value="1"/>
</dbReference>
<evidence type="ECO:0000259" key="1">
    <source>
        <dbReference type="Pfam" id="PF01979"/>
    </source>
</evidence>
<dbReference type="PANTHER" id="PTHR43135">
    <property type="entry name" value="ALPHA-D-RIBOSE 1-METHYLPHOSPHONATE 5-TRIPHOSPHATE DIPHOSPHATASE"/>
    <property type="match status" value="1"/>
</dbReference>
<dbReference type="SUPFAM" id="SSF51556">
    <property type="entry name" value="Metallo-dependent hydrolases"/>
    <property type="match status" value="1"/>
</dbReference>
<sequence length="430" mass="47186">MNTSDHHFYQKLTSSGKAVRWIRVGHLLTGHAPQAITMGHVVYNAESILYAGKEAPPAAIVQEKHRPDLTMPDHTLLPGLIEAHAHLFLQGAELDAEKRKQHLIQSPEALLSQATPRLAMLPRFGVIAVRDAGDKDGVGLALSKSYRSHHKAARASAYIDSPGAAIHHQGRYGSFMGSPLEQHADAADCVAARVAEGADRIKLIPTSIINFKKGMVTAKPQMDTEELSAFTKAAREHGKQSFAHASGDVGIDHVIAAGVDTVEHGFFIRFDQLDRMLEKNIAWVPTFAPVQKQIDHAEIMAWDEDCLANLKKIIENHKDSLRYAHQIGVTIIAGSDAGSYGVPHGEGLLYELELMQEAGLPPINVINTATGNSSKRLDFHEKFGLIQEGYQSRMILSAHHPEENVTNLRKNHLCLFDGTVIESDNDISFM</sequence>
<keyword evidence="3" id="KW-1185">Reference proteome</keyword>
<dbReference type="PANTHER" id="PTHR43135:SF3">
    <property type="entry name" value="ALPHA-D-RIBOSE 1-METHYLPHOSPHONATE 5-TRIPHOSPHATE DIPHOSPHATASE"/>
    <property type="match status" value="1"/>
</dbReference>
<dbReference type="GO" id="GO:0016810">
    <property type="term" value="F:hydrolase activity, acting on carbon-nitrogen (but not peptide) bonds"/>
    <property type="evidence" value="ECO:0007669"/>
    <property type="project" value="InterPro"/>
</dbReference>
<proteinExistence type="predicted"/>
<dbReference type="InterPro" id="IPR051781">
    <property type="entry name" value="Metallo-dep_Hydrolase"/>
</dbReference>
<dbReference type="RefSeq" id="WP_178930657.1">
    <property type="nucleotide sequence ID" value="NZ_JACBAZ010000001.1"/>
</dbReference>
<name>A0A851G931_9BACT</name>
<dbReference type="EMBL" id="JACBAZ010000001">
    <property type="protein sequence ID" value="NWK54113.1"/>
    <property type="molecule type" value="Genomic_DNA"/>
</dbReference>
<gene>
    <name evidence="2" type="ORF">HW115_00700</name>
</gene>
<organism evidence="2 3">
    <name type="scientific">Oceaniferula marina</name>
    <dbReference type="NCBI Taxonomy" id="2748318"/>
    <lineage>
        <taxon>Bacteria</taxon>
        <taxon>Pseudomonadati</taxon>
        <taxon>Verrucomicrobiota</taxon>
        <taxon>Verrucomicrobiia</taxon>
        <taxon>Verrucomicrobiales</taxon>
        <taxon>Verrucomicrobiaceae</taxon>
        <taxon>Oceaniferula</taxon>
    </lineage>
</organism>
<evidence type="ECO:0000313" key="2">
    <source>
        <dbReference type="EMBL" id="NWK54113.1"/>
    </source>
</evidence>
<dbReference type="Proteomes" id="UP000557872">
    <property type="component" value="Unassembled WGS sequence"/>
</dbReference>
<dbReference type="AlphaFoldDB" id="A0A851G931"/>